<evidence type="ECO:0008006" key="5">
    <source>
        <dbReference type="Google" id="ProtNLM"/>
    </source>
</evidence>
<name>A0A2N0X6D7_9CORY</name>
<dbReference type="AlphaFoldDB" id="A0A2N0X6D7"/>
<protein>
    <recommendedName>
        <fullName evidence="5">Secreted protein</fullName>
    </recommendedName>
</protein>
<comment type="caution">
    <text evidence="3">The sequence shown here is derived from an EMBL/GenBank/DDBJ whole genome shotgun (WGS) entry which is preliminary data.</text>
</comment>
<feature type="chain" id="PRO_5038552095" description="Secreted protein" evidence="2">
    <location>
        <begin position="27"/>
        <end position="208"/>
    </location>
</feature>
<reference evidence="3 4" key="1">
    <citation type="submission" date="2017-12" db="EMBL/GenBank/DDBJ databases">
        <title>Corynebacterium mastitidis 16-1433 Genome.</title>
        <authorList>
            <person name="Gulvik C.A."/>
        </authorList>
    </citation>
    <scope>NUCLEOTIDE SEQUENCE [LARGE SCALE GENOMIC DNA]</scope>
    <source>
        <strain evidence="3 4">16-1433</strain>
    </source>
</reference>
<dbReference type="EMBL" id="PJAF01000022">
    <property type="protein sequence ID" value="PKF68266.1"/>
    <property type="molecule type" value="Genomic_DNA"/>
</dbReference>
<sequence>MIPMRVGRTLTAVASLVASASLLAGAAGTAPAALAAEDFSVGRTPEGWAPVPRLKEKERGPEPGSRCVQRGQVREYVVLKDTHFDVEGQQSSFNDTDGVIPLQQTLKETKKKKWTWSASVTVKLTDEIKKKYDWEYNREMFWSLGQNLGPYDLNPGEKGTLAWGFIMDDYTSQRVRCGSSMTWEPVGRQNYGSAPRERHVEVVIKKAD</sequence>
<evidence type="ECO:0000313" key="3">
    <source>
        <dbReference type="EMBL" id="PKF68266.1"/>
    </source>
</evidence>
<evidence type="ECO:0000313" key="4">
    <source>
        <dbReference type="Proteomes" id="UP000233249"/>
    </source>
</evidence>
<dbReference type="OrthoDB" id="3711773at2"/>
<organism evidence="3 4">
    <name type="scientific">Corynebacterium mastitidis</name>
    <dbReference type="NCBI Taxonomy" id="161890"/>
    <lineage>
        <taxon>Bacteria</taxon>
        <taxon>Bacillati</taxon>
        <taxon>Actinomycetota</taxon>
        <taxon>Actinomycetes</taxon>
        <taxon>Mycobacteriales</taxon>
        <taxon>Corynebacteriaceae</taxon>
        <taxon>Corynebacterium</taxon>
    </lineage>
</organism>
<dbReference type="STRING" id="1121365.GCA_000375365_01093"/>
<feature type="signal peptide" evidence="2">
    <location>
        <begin position="1"/>
        <end position="26"/>
    </location>
</feature>
<evidence type="ECO:0000256" key="1">
    <source>
        <dbReference type="SAM" id="MobiDB-lite"/>
    </source>
</evidence>
<proteinExistence type="predicted"/>
<dbReference type="Proteomes" id="UP000233249">
    <property type="component" value="Unassembled WGS sequence"/>
</dbReference>
<feature type="region of interest" description="Disordered" evidence="1">
    <location>
        <begin position="46"/>
        <end position="66"/>
    </location>
</feature>
<gene>
    <name evidence="3" type="ORF">CXB45_07815</name>
</gene>
<evidence type="ECO:0000256" key="2">
    <source>
        <dbReference type="SAM" id="SignalP"/>
    </source>
</evidence>
<accession>A0A2N0X6D7</accession>
<keyword evidence="2" id="KW-0732">Signal</keyword>